<dbReference type="GO" id="GO:0070681">
    <property type="term" value="P:glutaminyl-tRNAGln biosynthesis via transamidation"/>
    <property type="evidence" value="ECO:0007669"/>
    <property type="project" value="TreeGrafter"/>
</dbReference>
<comment type="catalytic activity">
    <reaction evidence="1">
        <text>L-glutamyl-tRNA(Gln) + L-glutamine + ATP + H2O = L-glutaminyl-tRNA(Gln) + L-glutamate + ADP + phosphate + H(+)</text>
        <dbReference type="Rhea" id="RHEA:17521"/>
        <dbReference type="Rhea" id="RHEA-COMP:9681"/>
        <dbReference type="Rhea" id="RHEA-COMP:9684"/>
        <dbReference type="ChEBI" id="CHEBI:15377"/>
        <dbReference type="ChEBI" id="CHEBI:15378"/>
        <dbReference type="ChEBI" id="CHEBI:29985"/>
        <dbReference type="ChEBI" id="CHEBI:30616"/>
        <dbReference type="ChEBI" id="CHEBI:43474"/>
        <dbReference type="ChEBI" id="CHEBI:58359"/>
        <dbReference type="ChEBI" id="CHEBI:78520"/>
        <dbReference type="ChEBI" id="CHEBI:78521"/>
        <dbReference type="ChEBI" id="CHEBI:456216"/>
    </reaction>
</comment>
<dbReference type="GO" id="GO:0006412">
    <property type="term" value="P:translation"/>
    <property type="evidence" value="ECO:0007669"/>
    <property type="project" value="UniProtKB-UniRule"/>
</dbReference>
<evidence type="ECO:0000256" key="1">
    <source>
        <dbReference type="HAMAP-Rule" id="MF_00122"/>
    </source>
</evidence>
<sequence>MLLHKSDIDKIAWLARLAIAEHDVSNYTRDLSNILDLVEQMDQVETGEIEAMAHPLEIPARLRPDEITENNQKDHFQQVAPAVKNGHYLVPKVIE</sequence>
<dbReference type="PANTHER" id="PTHR15004">
    <property type="entry name" value="GLUTAMYL-TRNA(GLN) AMIDOTRANSFERASE SUBUNIT C, MITOCHONDRIAL"/>
    <property type="match status" value="1"/>
</dbReference>
<dbReference type="InterPro" id="IPR036113">
    <property type="entry name" value="Asp/Glu-ADT_sf_sub_c"/>
</dbReference>
<dbReference type="Gene3D" id="1.10.20.60">
    <property type="entry name" value="Glu-tRNAGln amidotransferase C subunit, N-terminal domain"/>
    <property type="match status" value="1"/>
</dbReference>
<dbReference type="GO" id="GO:0016740">
    <property type="term" value="F:transferase activity"/>
    <property type="evidence" value="ECO:0007669"/>
    <property type="project" value="UniProtKB-KW"/>
</dbReference>
<dbReference type="Pfam" id="PF02686">
    <property type="entry name" value="GatC"/>
    <property type="match status" value="1"/>
</dbReference>
<dbReference type="InterPro" id="IPR003837">
    <property type="entry name" value="GatC"/>
</dbReference>
<comment type="subunit">
    <text evidence="1">Heterotrimer of A, B and C subunits.</text>
</comment>
<dbReference type="GO" id="GO:0050566">
    <property type="term" value="F:asparaginyl-tRNA synthase (glutamine-hydrolyzing) activity"/>
    <property type="evidence" value="ECO:0007669"/>
    <property type="project" value="RHEA"/>
</dbReference>
<accession>A0A0H4T802</accession>
<name>A0A0H4T802_9GAMM</name>
<dbReference type="EMBL" id="KT007026">
    <property type="protein sequence ID" value="AKQ04008.1"/>
    <property type="molecule type" value="Genomic_DNA"/>
</dbReference>
<dbReference type="GO" id="GO:0005524">
    <property type="term" value="F:ATP binding"/>
    <property type="evidence" value="ECO:0007669"/>
    <property type="project" value="UniProtKB-KW"/>
</dbReference>
<dbReference type="GO" id="GO:0050567">
    <property type="term" value="F:glutaminyl-tRNA synthase (glutamine-hydrolyzing) activity"/>
    <property type="evidence" value="ECO:0007669"/>
    <property type="project" value="UniProtKB-UniRule"/>
</dbReference>
<keyword evidence="1" id="KW-0648">Protein biosynthesis</keyword>
<dbReference type="NCBIfam" id="TIGR00135">
    <property type="entry name" value="gatC"/>
    <property type="match status" value="1"/>
</dbReference>
<comment type="similarity">
    <text evidence="1">Belongs to the GatC family.</text>
</comment>
<dbReference type="PANTHER" id="PTHR15004:SF0">
    <property type="entry name" value="GLUTAMYL-TRNA(GLN) AMIDOTRANSFERASE SUBUNIT C, MITOCHONDRIAL"/>
    <property type="match status" value="1"/>
</dbReference>
<dbReference type="SUPFAM" id="SSF141000">
    <property type="entry name" value="Glu-tRNAGln amidotransferase C subunit"/>
    <property type="match status" value="1"/>
</dbReference>
<comment type="function">
    <text evidence="1">Allows the formation of correctly charged Asn-tRNA(Asn) or Gln-tRNA(Gln) through the transamidation of misacylated Asp-tRNA(Asn) or Glu-tRNA(Gln) in organisms which lack either or both of asparaginyl-tRNA or glutaminyl-tRNA synthetases. The reaction takes place in the presence of glutamine and ATP through an activated phospho-Asp-tRNA(Asn) or phospho-Glu-tRNA(Gln).</text>
</comment>
<dbReference type="AlphaFoldDB" id="A0A0H4T802"/>
<proteinExistence type="inferred from homology"/>
<protein>
    <recommendedName>
        <fullName evidence="1">Aspartyl/glutamyl-tRNA(Asn/Gln) amidotransferase subunit C</fullName>
        <shortName evidence="1">Asp/Glu-ADT subunit C</shortName>
        <ecNumber evidence="1">6.3.5.-</ecNumber>
    </recommendedName>
</protein>
<organism evidence="2">
    <name type="scientific">uncultured gamma proteobacterium Rifle_16ft_4_minimus_39789</name>
    <dbReference type="NCBI Taxonomy" id="1665200"/>
    <lineage>
        <taxon>Bacteria</taxon>
        <taxon>Pseudomonadati</taxon>
        <taxon>Pseudomonadota</taxon>
        <taxon>Gammaproteobacteria</taxon>
        <taxon>environmental samples</taxon>
    </lineage>
</organism>
<keyword evidence="1" id="KW-0547">Nucleotide-binding</keyword>
<keyword evidence="1 2" id="KW-0436">Ligase</keyword>
<comment type="catalytic activity">
    <reaction evidence="1">
        <text>L-aspartyl-tRNA(Asn) + L-glutamine + ATP + H2O = L-asparaginyl-tRNA(Asn) + L-glutamate + ADP + phosphate + 2 H(+)</text>
        <dbReference type="Rhea" id="RHEA:14513"/>
        <dbReference type="Rhea" id="RHEA-COMP:9674"/>
        <dbReference type="Rhea" id="RHEA-COMP:9677"/>
        <dbReference type="ChEBI" id="CHEBI:15377"/>
        <dbReference type="ChEBI" id="CHEBI:15378"/>
        <dbReference type="ChEBI" id="CHEBI:29985"/>
        <dbReference type="ChEBI" id="CHEBI:30616"/>
        <dbReference type="ChEBI" id="CHEBI:43474"/>
        <dbReference type="ChEBI" id="CHEBI:58359"/>
        <dbReference type="ChEBI" id="CHEBI:78515"/>
        <dbReference type="ChEBI" id="CHEBI:78516"/>
        <dbReference type="ChEBI" id="CHEBI:456216"/>
    </reaction>
</comment>
<dbReference type="EC" id="6.3.5.-" evidence="1"/>
<dbReference type="HAMAP" id="MF_00122">
    <property type="entry name" value="GatC"/>
    <property type="match status" value="1"/>
</dbReference>
<dbReference type="GO" id="GO:0006450">
    <property type="term" value="P:regulation of translational fidelity"/>
    <property type="evidence" value="ECO:0007669"/>
    <property type="project" value="InterPro"/>
</dbReference>
<evidence type="ECO:0000313" key="2">
    <source>
        <dbReference type="EMBL" id="AKQ04008.1"/>
    </source>
</evidence>
<keyword evidence="1" id="KW-0067">ATP-binding</keyword>
<keyword evidence="2" id="KW-0808">Transferase</keyword>
<reference evidence="2" key="1">
    <citation type="journal article" date="2015" name="ISME J.">
        <title>Aquifer environment selects for microbial species cohorts in sediment and groundwater.</title>
        <authorList>
            <person name="Hug L.A."/>
            <person name="Thomas B.C."/>
            <person name="Brown C.T."/>
            <person name="Frischkorn K.R."/>
            <person name="Williams K.H."/>
            <person name="Tringe S.G."/>
            <person name="Banfield J.F."/>
        </authorList>
    </citation>
    <scope>NUCLEOTIDE SEQUENCE</scope>
</reference>
<gene>
    <name evidence="1" type="primary">gatC</name>
</gene>